<evidence type="ECO:0000256" key="1">
    <source>
        <dbReference type="SAM" id="Phobius"/>
    </source>
</evidence>
<organism evidence="2 3">
    <name type="scientific">Cristinia sonorae</name>
    <dbReference type="NCBI Taxonomy" id="1940300"/>
    <lineage>
        <taxon>Eukaryota</taxon>
        <taxon>Fungi</taxon>
        <taxon>Dikarya</taxon>
        <taxon>Basidiomycota</taxon>
        <taxon>Agaricomycotina</taxon>
        <taxon>Agaricomycetes</taxon>
        <taxon>Agaricomycetidae</taxon>
        <taxon>Agaricales</taxon>
        <taxon>Pleurotineae</taxon>
        <taxon>Stephanosporaceae</taxon>
        <taxon>Cristinia</taxon>
    </lineage>
</organism>
<sequence>MQLYQKRFFLMLLGERGLSVLVVVMTALFLRLGALLLTRSSSSIRTRTPRVHLAPPLLPLPPLCQWTSTMHPSRRLGPTIRPLPLLLSPPLPLPLPSHLRMGLGPRRAKGRAKPVSSRLVWLSA</sequence>
<comment type="caution">
    <text evidence="2">The sequence shown here is derived from an EMBL/GenBank/DDBJ whole genome shotgun (WGS) entry which is preliminary data.</text>
</comment>
<keyword evidence="1" id="KW-0472">Membrane</keyword>
<dbReference type="Proteomes" id="UP000813824">
    <property type="component" value="Unassembled WGS sequence"/>
</dbReference>
<reference evidence="2" key="1">
    <citation type="journal article" date="2021" name="New Phytol.">
        <title>Evolutionary innovations through gain and loss of genes in the ectomycorrhizal Boletales.</title>
        <authorList>
            <person name="Wu G."/>
            <person name="Miyauchi S."/>
            <person name="Morin E."/>
            <person name="Kuo A."/>
            <person name="Drula E."/>
            <person name="Varga T."/>
            <person name="Kohler A."/>
            <person name="Feng B."/>
            <person name="Cao Y."/>
            <person name="Lipzen A."/>
            <person name="Daum C."/>
            <person name="Hundley H."/>
            <person name="Pangilinan J."/>
            <person name="Johnson J."/>
            <person name="Barry K."/>
            <person name="LaButti K."/>
            <person name="Ng V."/>
            <person name="Ahrendt S."/>
            <person name="Min B."/>
            <person name="Choi I.G."/>
            <person name="Park H."/>
            <person name="Plett J.M."/>
            <person name="Magnuson J."/>
            <person name="Spatafora J.W."/>
            <person name="Nagy L.G."/>
            <person name="Henrissat B."/>
            <person name="Grigoriev I.V."/>
            <person name="Yang Z.L."/>
            <person name="Xu J."/>
            <person name="Martin F.M."/>
        </authorList>
    </citation>
    <scope>NUCLEOTIDE SEQUENCE</scope>
    <source>
        <strain evidence="2">KKN 215</strain>
    </source>
</reference>
<keyword evidence="1" id="KW-0812">Transmembrane</keyword>
<keyword evidence="3" id="KW-1185">Reference proteome</keyword>
<proteinExistence type="predicted"/>
<evidence type="ECO:0000313" key="3">
    <source>
        <dbReference type="Proteomes" id="UP000813824"/>
    </source>
</evidence>
<keyword evidence="1" id="KW-1133">Transmembrane helix</keyword>
<accession>A0A8K0XM73</accession>
<dbReference type="AlphaFoldDB" id="A0A8K0XM73"/>
<evidence type="ECO:0000313" key="2">
    <source>
        <dbReference type="EMBL" id="KAH8092650.1"/>
    </source>
</evidence>
<protein>
    <submittedName>
        <fullName evidence="2">Uncharacterized protein</fullName>
    </submittedName>
</protein>
<gene>
    <name evidence="2" type="ORF">BXZ70DRAFT_950805</name>
</gene>
<dbReference type="EMBL" id="JAEVFJ010000031">
    <property type="protein sequence ID" value="KAH8092650.1"/>
    <property type="molecule type" value="Genomic_DNA"/>
</dbReference>
<feature type="transmembrane region" description="Helical" evidence="1">
    <location>
        <begin position="20"/>
        <end position="38"/>
    </location>
</feature>
<name>A0A8K0XM73_9AGAR</name>